<evidence type="ECO:0000256" key="1">
    <source>
        <dbReference type="ARBA" id="ARBA00004903"/>
    </source>
</evidence>
<accession>A0A443QFQ5</accession>
<reference evidence="11 12" key="1">
    <citation type="journal article" date="2018" name="Gigascience">
        <title>Genomes of trombidid mites reveal novel predicted allergens and laterally-transferred genes associated with secondary metabolism.</title>
        <authorList>
            <person name="Dong X."/>
            <person name="Chaisiri K."/>
            <person name="Xia D."/>
            <person name="Armstrong S.D."/>
            <person name="Fang Y."/>
            <person name="Donnelly M.J."/>
            <person name="Kadowaki T."/>
            <person name="McGarry J.W."/>
            <person name="Darby A.C."/>
            <person name="Makepeace B.L."/>
        </authorList>
    </citation>
    <scope>NUCLEOTIDE SEQUENCE [LARGE SCALE GENOMIC DNA]</scope>
    <source>
        <strain evidence="11">UoL-WK</strain>
    </source>
</reference>
<dbReference type="PROSITE" id="PS51330">
    <property type="entry name" value="DHFR_2"/>
    <property type="match status" value="1"/>
</dbReference>
<evidence type="ECO:0000256" key="4">
    <source>
        <dbReference type="ARBA" id="ARBA00022563"/>
    </source>
</evidence>
<organism evidence="11 12">
    <name type="scientific">Dinothrombium tinctorium</name>
    <dbReference type="NCBI Taxonomy" id="1965070"/>
    <lineage>
        <taxon>Eukaryota</taxon>
        <taxon>Metazoa</taxon>
        <taxon>Ecdysozoa</taxon>
        <taxon>Arthropoda</taxon>
        <taxon>Chelicerata</taxon>
        <taxon>Arachnida</taxon>
        <taxon>Acari</taxon>
        <taxon>Acariformes</taxon>
        <taxon>Trombidiformes</taxon>
        <taxon>Prostigmata</taxon>
        <taxon>Anystina</taxon>
        <taxon>Parasitengona</taxon>
        <taxon>Trombidioidea</taxon>
        <taxon>Trombidiidae</taxon>
        <taxon>Dinothrombium</taxon>
    </lineage>
</organism>
<dbReference type="FunFam" id="3.40.430.10:FF:000002">
    <property type="entry name" value="Dihydrofolate reductase"/>
    <property type="match status" value="1"/>
</dbReference>
<dbReference type="Proteomes" id="UP000285301">
    <property type="component" value="Unassembled WGS sequence"/>
</dbReference>
<keyword evidence="5" id="KW-0521">NADP</keyword>
<keyword evidence="6" id="KW-0560">Oxidoreductase</keyword>
<dbReference type="GO" id="GO:0006730">
    <property type="term" value="P:one-carbon metabolic process"/>
    <property type="evidence" value="ECO:0007669"/>
    <property type="project" value="UniProtKB-KW"/>
</dbReference>
<dbReference type="UniPathway" id="UPA00077">
    <property type="reaction ID" value="UER00158"/>
</dbReference>
<dbReference type="GO" id="GO:0004146">
    <property type="term" value="F:dihydrofolate reductase activity"/>
    <property type="evidence" value="ECO:0007669"/>
    <property type="project" value="UniProtKB-EC"/>
</dbReference>
<evidence type="ECO:0000256" key="2">
    <source>
        <dbReference type="ARBA" id="ARBA00009539"/>
    </source>
</evidence>
<keyword evidence="4" id="KW-0554">One-carbon metabolism</keyword>
<dbReference type="GO" id="GO:0046654">
    <property type="term" value="P:tetrahydrofolate biosynthetic process"/>
    <property type="evidence" value="ECO:0007669"/>
    <property type="project" value="UniProtKB-UniPathway"/>
</dbReference>
<name>A0A443QFQ5_9ACAR</name>
<evidence type="ECO:0000313" key="12">
    <source>
        <dbReference type="Proteomes" id="UP000285301"/>
    </source>
</evidence>
<evidence type="ECO:0000256" key="8">
    <source>
        <dbReference type="ARBA" id="ARBA00048873"/>
    </source>
</evidence>
<dbReference type="GO" id="GO:0005739">
    <property type="term" value="C:mitochondrion"/>
    <property type="evidence" value="ECO:0007669"/>
    <property type="project" value="TreeGrafter"/>
</dbReference>
<dbReference type="GO" id="GO:0046452">
    <property type="term" value="P:dihydrofolate metabolic process"/>
    <property type="evidence" value="ECO:0007669"/>
    <property type="project" value="TreeGrafter"/>
</dbReference>
<dbReference type="PRINTS" id="PR00070">
    <property type="entry name" value="DHFR"/>
</dbReference>
<dbReference type="PANTHER" id="PTHR48069:SF3">
    <property type="entry name" value="DIHYDROFOLATE REDUCTASE"/>
    <property type="match status" value="1"/>
</dbReference>
<dbReference type="Pfam" id="PF00186">
    <property type="entry name" value="DHFR_1"/>
    <property type="match status" value="1"/>
</dbReference>
<proteinExistence type="inferred from homology"/>
<dbReference type="EC" id="1.5.1.3" evidence="3"/>
<dbReference type="InterPro" id="IPR024072">
    <property type="entry name" value="DHFR-like_dom_sf"/>
</dbReference>
<dbReference type="PANTHER" id="PTHR48069">
    <property type="entry name" value="DIHYDROFOLATE REDUCTASE"/>
    <property type="match status" value="1"/>
</dbReference>
<gene>
    <name evidence="11" type="ORF">B4U79_02207</name>
</gene>
<feature type="domain" description="DHFR" evidence="10">
    <location>
        <begin position="5"/>
        <end position="181"/>
    </location>
</feature>
<dbReference type="InterPro" id="IPR001796">
    <property type="entry name" value="DHFR_dom"/>
</dbReference>
<dbReference type="GO" id="GO:0046655">
    <property type="term" value="P:folic acid metabolic process"/>
    <property type="evidence" value="ECO:0007669"/>
    <property type="project" value="TreeGrafter"/>
</dbReference>
<dbReference type="SUPFAM" id="SSF53597">
    <property type="entry name" value="Dihydrofolate reductase-like"/>
    <property type="match status" value="1"/>
</dbReference>
<evidence type="ECO:0000256" key="9">
    <source>
        <dbReference type="RuleBase" id="RU004474"/>
    </source>
</evidence>
<dbReference type="Gene3D" id="3.40.430.10">
    <property type="entry name" value="Dihydrofolate Reductase, subunit A"/>
    <property type="match status" value="1"/>
</dbReference>
<evidence type="ECO:0000256" key="5">
    <source>
        <dbReference type="ARBA" id="ARBA00022857"/>
    </source>
</evidence>
<evidence type="ECO:0000256" key="6">
    <source>
        <dbReference type="ARBA" id="ARBA00023002"/>
    </source>
</evidence>
<comment type="similarity">
    <text evidence="2 9">Belongs to the dihydrofolate reductase family.</text>
</comment>
<comment type="catalytic activity">
    <reaction evidence="8">
        <text>(6S)-5,6,7,8-tetrahydrofolate + NADP(+) = 7,8-dihydrofolate + NADPH + H(+)</text>
        <dbReference type="Rhea" id="RHEA:15009"/>
        <dbReference type="ChEBI" id="CHEBI:15378"/>
        <dbReference type="ChEBI" id="CHEBI:57451"/>
        <dbReference type="ChEBI" id="CHEBI:57453"/>
        <dbReference type="ChEBI" id="CHEBI:57783"/>
        <dbReference type="ChEBI" id="CHEBI:58349"/>
        <dbReference type="EC" id="1.5.1.3"/>
    </reaction>
</comment>
<dbReference type="AlphaFoldDB" id="A0A443QFQ5"/>
<dbReference type="InterPro" id="IPR012259">
    <property type="entry name" value="DHFR"/>
</dbReference>
<comment type="function">
    <text evidence="7">Key enzyme in folate metabolism. Catalyzes an essential reaction for de novo glycine and purine synthesis, and for DNA precursor synthesis.</text>
</comment>
<protein>
    <recommendedName>
        <fullName evidence="3">dihydrofolate reductase</fullName>
        <ecNumber evidence="3">1.5.1.3</ecNumber>
    </recommendedName>
</protein>
<sequence length="182" mass="20926">MATKEVSLIAASCRNNGIGFKGTLPWRLKREMAYFTKVTSEVRDDSKRNAVIMGRKTWQAIPSKYRPLANRINVVLSKTITQKPDGCDFLFADLQQALNSMLENEHVENIFIIGGEQIYREAIANDLCRNIFLTRIDADYECDAFFPQFDENIYKQTQNTFVSADTDEENGVKYKLCLYARK</sequence>
<evidence type="ECO:0000256" key="3">
    <source>
        <dbReference type="ARBA" id="ARBA00012856"/>
    </source>
</evidence>
<dbReference type="PROSITE" id="PS00075">
    <property type="entry name" value="DHFR_1"/>
    <property type="match status" value="1"/>
</dbReference>
<dbReference type="GO" id="GO:0050661">
    <property type="term" value="F:NADP binding"/>
    <property type="evidence" value="ECO:0007669"/>
    <property type="project" value="InterPro"/>
</dbReference>
<dbReference type="EMBL" id="NCKU01008556">
    <property type="protein sequence ID" value="RWS01826.1"/>
    <property type="molecule type" value="Genomic_DNA"/>
</dbReference>
<dbReference type="OrthoDB" id="4664297at2759"/>
<evidence type="ECO:0000259" key="10">
    <source>
        <dbReference type="PROSITE" id="PS51330"/>
    </source>
</evidence>
<keyword evidence="12" id="KW-1185">Reference proteome</keyword>
<dbReference type="InterPro" id="IPR017925">
    <property type="entry name" value="DHFR_CS"/>
</dbReference>
<evidence type="ECO:0000313" key="11">
    <source>
        <dbReference type="EMBL" id="RWS01826.1"/>
    </source>
</evidence>
<comment type="pathway">
    <text evidence="1">Cofactor biosynthesis; tetrahydrofolate biosynthesis; 5,6,7,8-tetrahydrofolate from 7,8-dihydrofolate: step 1/1.</text>
</comment>
<dbReference type="CDD" id="cd00209">
    <property type="entry name" value="DHFR"/>
    <property type="match status" value="1"/>
</dbReference>
<dbReference type="STRING" id="1965070.A0A443QFQ5"/>
<comment type="caution">
    <text evidence="11">The sequence shown here is derived from an EMBL/GenBank/DDBJ whole genome shotgun (WGS) entry which is preliminary data.</text>
</comment>
<evidence type="ECO:0000256" key="7">
    <source>
        <dbReference type="ARBA" id="ARBA00025067"/>
    </source>
</evidence>